<sequence>MQRRTRAGSPCVCAVDLPDATDSLKTSEEKVVQGLNTLCSESDQPFNPPLAVHTAIIPPNTLQARDSNCFPFGATISGGEPPSVSRDEWWCVSSQQYGFLGFSYPLEDADCNAYSNQLAKISQHFQRMESDFGATMVRVYAPECREESVWKNLLQAENDNNIAAIPQVWWGFGDQNLWRHTAASVSSVLSENPLAPFDFHSIAFNSEPIGDSADGDPSNFAVDLKQFKTAFYNLEFQFLYRKIGTDPA</sequence>
<dbReference type="EMBL" id="KN837145">
    <property type="protein sequence ID" value="KIJ40282.1"/>
    <property type="molecule type" value="Genomic_DNA"/>
</dbReference>
<reference evidence="1 2" key="1">
    <citation type="submission" date="2014-06" db="EMBL/GenBank/DDBJ databases">
        <title>Evolutionary Origins and Diversification of the Mycorrhizal Mutualists.</title>
        <authorList>
            <consortium name="DOE Joint Genome Institute"/>
            <consortium name="Mycorrhizal Genomics Consortium"/>
            <person name="Kohler A."/>
            <person name="Kuo A."/>
            <person name="Nagy L.G."/>
            <person name="Floudas D."/>
            <person name="Copeland A."/>
            <person name="Barry K.W."/>
            <person name="Cichocki N."/>
            <person name="Veneault-Fourrey C."/>
            <person name="LaButti K."/>
            <person name="Lindquist E.A."/>
            <person name="Lipzen A."/>
            <person name="Lundell T."/>
            <person name="Morin E."/>
            <person name="Murat C."/>
            <person name="Riley R."/>
            <person name="Ohm R."/>
            <person name="Sun H."/>
            <person name="Tunlid A."/>
            <person name="Henrissat B."/>
            <person name="Grigoriev I.V."/>
            <person name="Hibbett D.S."/>
            <person name="Martin F."/>
        </authorList>
    </citation>
    <scope>NUCLEOTIDE SEQUENCE [LARGE SCALE GENOMIC DNA]</scope>
    <source>
        <strain evidence="1 2">SS14</strain>
    </source>
</reference>
<evidence type="ECO:0000313" key="1">
    <source>
        <dbReference type="EMBL" id="KIJ40282.1"/>
    </source>
</evidence>
<evidence type="ECO:0000313" key="2">
    <source>
        <dbReference type="Proteomes" id="UP000054279"/>
    </source>
</evidence>
<keyword evidence="2" id="KW-1185">Reference proteome</keyword>
<dbReference type="Proteomes" id="UP000054279">
    <property type="component" value="Unassembled WGS sequence"/>
</dbReference>
<name>A0A0C9VFR4_SPHS4</name>
<dbReference type="HOGENOM" id="CLU_1120724_0_0_1"/>
<accession>A0A0C9VFR4</accession>
<dbReference type="OrthoDB" id="77201at2759"/>
<keyword evidence="1" id="KW-0378">Hydrolase</keyword>
<protein>
    <submittedName>
        <fullName evidence="1">Glycoside hydrolase family 17 protein</fullName>
    </submittedName>
</protein>
<dbReference type="AlphaFoldDB" id="A0A0C9VFR4"/>
<gene>
    <name evidence="1" type="ORF">M422DRAFT_256833</name>
</gene>
<organism evidence="1 2">
    <name type="scientific">Sphaerobolus stellatus (strain SS14)</name>
    <dbReference type="NCBI Taxonomy" id="990650"/>
    <lineage>
        <taxon>Eukaryota</taxon>
        <taxon>Fungi</taxon>
        <taxon>Dikarya</taxon>
        <taxon>Basidiomycota</taxon>
        <taxon>Agaricomycotina</taxon>
        <taxon>Agaricomycetes</taxon>
        <taxon>Phallomycetidae</taxon>
        <taxon>Geastrales</taxon>
        <taxon>Sphaerobolaceae</taxon>
        <taxon>Sphaerobolus</taxon>
    </lineage>
</organism>
<proteinExistence type="predicted"/>
<dbReference type="GO" id="GO:0016787">
    <property type="term" value="F:hydrolase activity"/>
    <property type="evidence" value="ECO:0007669"/>
    <property type="project" value="UniProtKB-KW"/>
</dbReference>